<dbReference type="EMBL" id="CP097636">
    <property type="protein sequence ID" value="URI08779.1"/>
    <property type="molecule type" value="Genomic_DNA"/>
</dbReference>
<dbReference type="InterPro" id="IPR046213">
    <property type="entry name" value="DUF6246"/>
</dbReference>
<evidence type="ECO:0000313" key="1">
    <source>
        <dbReference type="EMBL" id="URI08779.1"/>
    </source>
</evidence>
<organism evidence="1 2">
    <name type="scientific">Aquincola tertiaricarbonis</name>
    <dbReference type="NCBI Taxonomy" id="391953"/>
    <lineage>
        <taxon>Bacteria</taxon>
        <taxon>Pseudomonadati</taxon>
        <taxon>Pseudomonadota</taxon>
        <taxon>Betaproteobacteria</taxon>
        <taxon>Burkholderiales</taxon>
        <taxon>Sphaerotilaceae</taxon>
        <taxon>Aquincola</taxon>
    </lineage>
</organism>
<name>A0ABY4S711_AQUTE</name>
<dbReference type="Proteomes" id="UP001056201">
    <property type="component" value="Chromosome 2"/>
</dbReference>
<sequence length="181" mass="19633">MLVEAGFVRAFDSTGGEWTFRPSFGRIASLGTPHEIVALYAGLHGPRAAADATYVLACLCDQDDPTPLIGWLDEEGQHAGTMPAIEQIVIARHLMQHGIAGKAKPGQGNGEYSDRFDAAEYIAAARVHLGLSSADAEALSMTEFQTMLEMKFPQAGEKKRSVPSREEYEAAVKAIEERRRG</sequence>
<dbReference type="RefSeq" id="WP_250196999.1">
    <property type="nucleotide sequence ID" value="NZ_CP097636.1"/>
</dbReference>
<reference evidence="1" key="1">
    <citation type="submission" date="2022-05" db="EMBL/GenBank/DDBJ databases">
        <title>An RpoN-dependent PEP-CTERM gene is involved in floc formation of an Aquincola tertiaricarbonis strain.</title>
        <authorList>
            <person name="Qiu D."/>
            <person name="Xia M."/>
        </authorList>
    </citation>
    <scope>NUCLEOTIDE SEQUENCE</scope>
    <source>
        <strain evidence="1">RN12</strain>
    </source>
</reference>
<keyword evidence="2" id="KW-1185">Reference proteome</keyword>
<dbReference type="Pfam" id="PF19759">
    <property type="entry name" value="DUF6246"/>
    <property type="match status" value="1"/>
</dbReference>
<protein>
    <submittedName>
        <fullName evidence="1">DUF6246 family protein</fullName>
    </submittedName>
</protein>
<accession>A0ABY4S711</accession>
<proteinExistence type="predicted"/>
<gene>
    <name evidence="1" type="ORF">MW290_24695</name>
</gene>
<evidence type="ECO:0000313" key="2">
    <source>
        <dbReference type="Proteomes" id="UP001056201"/>
    </source>
</evidence>